<evidence type="ECO:0000313" key="6">
    <source>
        <dbReference type="Proteomes" id="UP000245133"/>
    </source>
</evidence>
<accession>A0A2P2E3Z6</accession>
<sequence length="692" mass="78710">MALIFFRRKLAFFLGFLLFFSCQANRSPAPFLGLIEGTQTTIDLNSAENANHRSTAGSIFHELPNGNSLAEREVFDTAKSYLQTNDRIFVDGTGREFLFRGFNISGNVKLAQHGYKPFANESDAELAFQRLGKTTGSNIIRYTIAWEGVHPAVDTIDYNYLDSVVSQLKKAINNRFYILLDYHQDLFSRHLFNKDSWHTGNGAPKWITQGGTYPKEYCGIVCANWSQNALTNEAIRRAFRNFWNNAPLSTQAGTRRMQDEFIWQIGKSVSYIKSKLSDEEFSFVLGLDPINEPVDGGMEGLTPAQWDNQKLWPLYQKLRISLDQNGWQNKKIFAEPLVYWNTNIGQAITPATGGGYLEYPPGQKFVFNSHFYDAARMGIDLTGIDNATYFRYLDDIRKESRFMQIPAFLSEFGMWLKGTGAKDTARMINAVYQALEVSDIGENPKSRFVDFYSNPVSATQWHWDFYYDKHSEYMNGNPSKLITGKDAWNGEDFSVVGNYGTEFNLDKYVIQRAYVRKSQGRIMSTYYNAVGSDSWNKVFSWGAIKPGNSESQYFGDRRFLIIIWRGRNSSLPTEVYLPPHINPNQLILLTENQVYNKTLGSTIQQKVDEAIWSVEPNRVADSGNLVFIWDDPNELETGDSIHYALLVDGNGLNLSDAQLSTLQTKLTQRIILEKKSPVYLIGKMTPSGYPAQ</sequence>
<organism evidence="5 6">
    <name type="scientific">Leptospira ryugenii</name>
    <dbReference type="NCBI Taxonomy" id="1917863"/>
    <lineage>
        <taxon>Bacteria</taxon>
        <taxon>Pseudomonadati</taxon>
        <taxon>Spirochaetota</taxon>
        <taxon>Spirochaetia</taxon>
        <taxon>Leptospirales</taxon>
        <taxon>Leptospiraceae</taxon>
        <taxon>Leptospira</taxon>
    </lineage>
</organism>
<dbReference type="PANTHER" id="PTHR31308">
    <property type="match status" value="1"/>
</dbReference>
<comment type="caution">
    <text evidence="5">The sequence shown here is derived from an EMBL/GenBank/DDBJ whole genome shotgun (WGS) entry which is preliminary data.</text>
</comment>
<keyword evidence="6" id="KW-1185">Reference proteome</keyword>
<feature type="chain" id="PRO_5015153862" evidence="3">
    <location>
        <begin position="25"/>
        <end position="692"/>
    </location>
</feature>
<dbReference type="Pfam" id="PF00150">
    <property type="entry name" value="Cellulase"/>
    <property type="match status" value="1"/>
</dbReference>
<dbReference type="InterPro" id="IPR017853">
    <property type="entry name" value="GH"/>
</dbReference>
<reference evidence="5 6" key="1">
    <citation type="submission" date="2018-02" db="EMBL/GenBank/DDBJ databases">
        <title>Novel Leptospira species isolated from soil and water in Japan.</title>
        <authorList>
            <person name="Nakao R."/>
            <person name="Masuzawa T."/>
        </authorList>
    </citation>
    <scope>NUCLEOTIDE SEQUENCE [LARGE SCALE GENOMIC DNA]</scope>
    <source>
        <strain evidence="5 6">YH101</strain>
    </source>
</reference>
<feature type="signal peptide" evidence="3">
    <location>
        <begin position="1"/>
        <end position="24"/>
    </location>
</feature>
<dbReference type="Proteomes" id="UP000245133">
    <property type="component" value="Unassembled WGS sequence"/>
</dbReference>
<feature type="domain" description="Glycoside hydrolase family 5" evidence="4">
    <location>
        <begin position="91"/>
        <end position="430"/>
    </location>
</feature>
<dbReference type="PROSITE" id="PS51257">
    <property type="entry name" value="PROKAR_LIPOPROTEIN"/>
    <property type="match status" value="1"/>
</dbReference>
<gene>
    <name evidence="5" type="ORF">LPTSP4_31430</name>
</gene>
<dbReference type="GO" id="GO:0004553">
    <property type="term" value="F:hydrolase activity, hydrolyzing O-glycosyl compounds"/>
    <property type="evidence" value="ECO:0007669"/>
    <property type="project" value="InterPro"/>
</dbReference>
<dbReference type="InterPro" id="IPR052066">
    <property type="entry name" value="Glycosphingolipid_Hydrolases"/>
</dbReference>
<evidence type="ECO:0000256" key="3">
    <source>
        <dbReference type="SAM" id="SignalP"/>
    </source>
</evidence>
<dbReference type="PANTHER" id="PTHR31308:SF5">
    <property type="entry name" value="ERGOSTERYL-BETA-GLUCOSIDASE"/>
    <property type="match status" value="1"/>
</dbReference>
<keyword evidence="1 5" id="KW-0378">Hydrolase</keyword>
<keyword evidence="2" id="KW-0326">Glycosidase</keyword>
<dbReference type="EMBL" id="BFBB01000008">
    <property type="protein sequence ID" value="GBF51605.1"/>
    <property type="molecule type" value="Genomic_DNA"/>
</dbReference>
<dbReference type="GO" id="GO:0000272">
    <property type="term" value="P:polysaccharide catabolic process"/>
    <property type="evidence" value="ECO:0007669"/>
    <property type="project" value="InterPro"/>
</dbReference>
<protein>
    <submittedName>
        <fullName evidence="5">Glycoside hydrolase family 5</fullName>
    </submittedName>
</protein>
<dbReference type="RefSeq" id="WP_108977922.1">
    <property type="nucleotide sequence ID" value="NZ_BFBB01000008.1"/>
</dbReference>
<evidence type="ECO:0000259" key="4">
    <source>
        <dbReference type="Pfam" id="PF00150"/>
    </source>
</evidence>
<dbReference type="Gene3D" id="3.20.20.80">
    <property type="entry name" value="Glycosidases"/>
    <property type="match status" value="1"/>
</dbReference>
<dbReference type="SUPFAM" id="SSF51445">
    <property type="entry name" value="(Trans)glycosidases"/>
    <property type="match status" value="1"/>
</dbReference>
<evidence type="ECO:0000256" key="1">
    <source>
        <dbReference type="ARBA" id="ARBA00022801"/>
    </source>
</evidence>
<keyword evidence="3" id="KW-0732">Signal</keyword>
<proteinExistence type="predicted"/>
<dbReference type="AlphaFoldDB" id="A0A2P2E3Z6"/>
<evidence type="ECO:0000313" key="5">
    <source>
        <dbReference type="EMBL" id="GBF51605.1"/>
    </source>
</evidence>
<evidence type="ECO:0000256" key="2">
    <source>
        <dbReference type="ARBA" id="ARBA00023295"/>
    </source>
</evidence>
<dbReference type="OrthoDB" id="4771662at2"/>
<dbReference type="InterPro" id="IPR001547">
    <property type="entry name" value="Glyco_hydro_5"/>
</dbReference>
<name>A0A2P2E3Z6_9LEPT</name>